<reference evidence="1 2" key="1">
    <citation type="journal article" date="2015" name="Parasit. Vectors">
        <title>Draft genome of the scabies mite.</title>
        <authorList>
            <person name="Rider S.D.Jr."/>
            <person name="Morgan M.S."/>
            <person name="Arlian L.G."/>
        </authorList>
    </citation>
    <scope>NUCLEOTIDE SEQUENCE [LARGE SCALE GENOMIC DNA]</scope>
    <source>
        <strain evidence="1">Arlian Lab</strain>
    </source>
</reference>
<dbReference type="InterPro" id="IPR036179">
    <property type="entry name" value="Ig-like_dom_sf"/>
</dbReference>
<dbReference type="AlphaFoldDB" id="A0A132AG03"/>
<dbReference type="VEuPathDB" id="VectorBase:SSCA003774"/>
<dbReference type="SUPFAM" id="SSF48726">
    <property type="entry name" value="Immunoglobulin"/>
    <property type="match status" value="1"/>
</dbReference>
<comment type="caution">
    <text evidence="1">The sequence shown here is derived from an EMBL/GenBank/DDBJ whole genome shotgun (WGS) entry which is preliminary data.</text>
</comment>
<accession>A0A132AG03</accession>
<protein>
    <submittedName>
        <fullName evidence="1">Cell adhesion molecule-like protein 13</fullName>
    </submittedName>
</protein>
<evidence type="ECO:0000313" key="2">
    <source>
        <dbReference type="Proteomes" id="UP000616769"/>
    </source>
</evidence>
<dbReference type="PROSITE" id="PS50835">
    <property type="entry name" value="IG_LIKE"/>
    <property type="match status" value="1"/>
</dbReference>
<dbReference type="Gene3D" id="2.60.40.10">
    <property type="entry name" value="Immunoglobulins"/>
    <property type="match status" value="1"/>
</dbReference>
<dbReference type="SMART" id="SM00409">
    <property type="entry name" value="IG"/>
    <property type="match status" value="1"/>
</dbReference>
<dbReference type="Pfam" id="PF07679">
    <property type="entry name" value="I-set"/>
    <property type="match status" value="1"/>
</dbReference>
<dbReference type="InterPro" id="IPR007110">
    <property type="entry name" value="Ig-like_dom"/>
</dbReference>
<evidence type="ECO:0000313" key="1">
    <source>
        <dbReference type="EMBL" id="KPM09912.1"/>
    </source>
</evidence>
<organism evidence="1 2">
    <name type="scientific">Sarcoptes scabiei</name>
    <name type="common">Itch mite</name>
    <name type="synonym">Acarus scabiei</name>
    <dbReference type="NCBI Taxonomy" id="52283"/>
    <lineage>
        <taxon>Eukaryota</taxon>
        <taxon>Metazoa</taxon>
        <taxon>Ecdysozoa</taxon>
        <taxon>Arthropoda</taxon>
        <taxon>Chelicerata</taxon>
        <taxon>Arachnida</taxon>
        <taxon>Acari</taxon>
        <taxon>Acariformes</taxon>
        <taxon>Sarcoptiformes</taxon>
        <taxon>Astigmata</taxon>
        <taxon>Psoroptidia</taxon>
        <taxon>Sarcoptoidea</taxon>
        <taxon>Sarcoptidae</taxon>
        <taxon>Sarcoptinae</taxon>
        <taxon>Sarcoptes</taxon>
    </lineage>
</organism>
<dbReference type="SMART" id="SM00408">
    <property type="entry name" value="IGc2"/>
    <property type="match status" value="1"/>
</dbReference>
<dbReference type="EMBL" id="JXLN01014236">
    <property type="protein sequence ID" value="KPM09912.1"/>
    <property type="molecule type" value="Genomic_DNA"/>
</dbReference>
<name>A0A132AG03_SARSC</name>
<dbReference type="InterPro" id="IPR013783">
    <property type="entry name" value="Ig-like_fold"/>
</dbReference>
<dbReference type="InterPro" id="IPR003598">
    <property type="entry name" value="Ig_sub2"/>
</dbReference>
<dbReference type="InterPro" id="IPR003599">
    <property type="entry name" value="Ig_sub"/>
</dbReference>
<dbReference type="InterPro" id="IPR013098">
    <property type="entry name" value="Ig_I-set"/>
</dbReference>
<proteinExistence type="predicted"/>
<dbReference type="Proteomes" id="UP000616769">
    <property type="component" value="Unassembled WGS sequence"/>
</dbReference>
<sequence>MKKKQSKAPKIAPFLPVRELSVGKSLKLLCYLEEGSPEFRFDWFHNGHKLSSLPPQSSSSHSSLTSGKYSINLIDAQSSLFQINAIELNDLGNYSCMVQNRFGSDFQSTTIEIKGLKIV</sequence>
<gene>
    <name evidence="1" type="ORF">QR98_0084580</name>
</gene>